<dbReference type="EMBL" id="BK016210">
    <property type="protein sequence ID" value="DAG02544.1"/>
    <property type="molecule type" value="Genomic_DNA"/>
</dbReference>
<evidence type="ECO:0000313" key="1">
    <source>
        <dbReference type="EMBL" id="DAG02544.1"/>
    </source>
</evidence>
<protein>
    <submittedName>
        <fullName evidence="1">Uncharacterized protein</fullName>
    </submittedName>
</protein>
<sequence>MSILEKFTVIDLIKTRSASVATITGNVLKFNNQTAAELHFAPYIQVLINPKDKQFAIRGCKEDAPNAVPFSKPEGEQKYQIKISAAAVVDMIRKMANWSAEDNWNIPGIYFAEDDALVYDVSAAYRPSPKGGWTVKRQKEEAAAAVLAGNPVADDTEEVDD</sequence>
<reference evidence="1" key="1">
    <citation type="journal article" date="2021" name="Proc. Natl. Acad. Sci. U.S.A.">
        <title>A Catalog of Tens of Thousands of Viruses from Human Metagenomes Reveals Hidden Associations with Chronic Diseases.</title>
        <authorList>
            <person name="Tisza M.J."/>
            <person name="Buck C.B."/>
        </authorList>
    </citation>
    <scope>NUCLEOTIDE SEQUENCE</scope>
    <source>
        <strain evidence="1">CtneY2</strain>
    </source>
</reference>
<proteinExistence type="predicted"/>
<organism evidence="1">
    <name type="scientific">Siphoviridae sp. ctneY2</name>
    <dbReference type="NCBI Taxonomy" id="2825664"/>
    <lineage>
        <taxon>Viruses</taxon>
        <taxon>Duplodnaviria</taxon>
        <taxon>Heunggongvirae</taxon>
        <taxon>Uroviricota</taxon>
        <taxon>Caudoviricetes</taxon>
    </lineage>
</organism>
<accession>A0A8S5V762</accession>
<name>A0A8S5V762_9CAUD</name>